<proteinExistence type="predicted"/>
<organism evidence="2 3">
    <name type="scientific">Drechmeria coniospora</name>
    <name type="common">Nematophagous fungus</name>
    <name type="synonym">Meria coniospora</name>
    <dbReference type="NCBI Taxonomy" id="98403"/>
    <lineage>
        <taxon>Eukaryota</taxon>
        <taxon>Fungi</taxon>
        <taxon>Dikarya</taxon>
        <taxon>Ascomycota</taxon>
        <taxon>Pezizomycotina</taxon>
        <taxon>Sordariomycetes</taxon>
        <taxon>Hypocreomycetidae</taxon>
        <taxon>Hypocreales</taxon>
        <taxon>Ophiocordycipitaceae</taxon>
        <taxon>Drechmeria</taxon>
    </lineage>
</organism>
<dbReference type="AlphaFoldDB" id="A0A151GYG2"/>
<evidence type="ECO:0000313" key="2">
    <source>
        <dbReference type="EMBL" id="KYK62072.1"/>
    </source>
</evidence>
<dbReference type="RefSeq" id="XP_040661424.1">
    <property type="nucleotide sequence ID" value="XM_040800541.1"/>
</dbReference>
<feature type="region of interest" description="Disordered" evidence="1">
    <location>
        <begin position="109"/>
        <end position="196"/>
    </location>
</feature>
<keyword evidence="3" id="KW-1185">Reference proteome</keyword>
<dbReference type="EMBL" id="LAYC01000001">
    <property type="protein sequence ID" value="KYK62072.1"/>
    <property type="molecule type" value="Genomic_DNA"/>
</dbReference>
<accession>A0A151GYG2</accession>
<dbReference type="GeneID" id="63715860"/>
<name>A0A151GYG2_DRECN</name>
<dbReference type="InParanoid" id="A0A151GYG2"/>
<evidence type="ECO:0000313" key="3">
    <source>
        <dbReference type="Proteomes" id="UP000076580"/>
    </source>
</evidence>
<feature type="compositionally biased region" description="Basic and acidic residues" evidence="1">
    <location>
        <begin position="175"/>
        <end position="188"/>
    </location>
</feature>
<reference evidence="2 3" key="1">
    <citation type="journal article" date="2016" name="Sci. Rep.">
        <title>Insights into Adaptations to a Near-Obligate Nematode Endoparasitic Lifestyle from the Finished Genome of Drechmeria coniospora.</title>
        <authorList>
            <person name="Zhang L."/>
            <person name="Zhou Z."/>
            <person name="Guo Q."/>
            <person name="Fokkens L."/>
            <person name="Miskei M."/>
            <person name="Pocsi I."/>
            <person name="Zhang W."/>
            <person name="Chen M."/>
            <person name="Wang L."/>
            <person name="Sun Y."/>
            <person name="Donzelli B.G."/>
            <person name="Gibson D.M."/>
            <person name="Nelson D.R."/>
            <person name="Luo J.G."/>
            <person name="Rep M."/>
            <person name="Liu H."/>
            <person name="Yang S."/>
            <person name="Wang J."/>
            <person name="Krasnoff S.B."/>
            <person name="Xu Y."/>
            <person name="Molnar I."/>
            <person name="Lin M."/>
        </authorList>
    </citation>
    <scope>NUCLEOTIDE SEQUENCE [LARGE SCALE GENOMIC DNA]</scope>
    <source>
        <strain evidence="2 3">ARSEF 6962</strain>
    </source>
</reference>
<comment type="caution">
    <text evidence="2">The sequence shown here is derived from an EMBL/GenBank/DDBJ whole genome shotgun (WGS) entry which is preliminary data.</text>
</comment>
<sequence length="196" mass="22024">MVDEAEYVSKWLWEQGKTEKKERRVVDSRLSRYWQPSVCWRYKAKGRASGEKSRSTPAKDAILGGDHVVHVRAGGQVWWWEKIDRSMAVQREVGSMAVAFPRSQRTIGVRFRPSKTSREADGARGRRGTSTAPEALEPEFSAARPGDGDDGRAAHLSTKRIMGRENPKGPLDTYGKVERGQDPQREKSSAPVPPYD</sequence>
<dbReference type="Proteomes" id="UP000076580">
    <property type="component" value="Chromosome 01"/>
</dbReference>
<evidence type="ECO:0000256" key="1">
    <source>
        <dbReference type="SAM" id="MobiDB-lite"/>
    </source>
</evidence>
<protein>
    <submittedName>
        <fullName evidence="2">Uncharacterized protein</fullName>
    </submittedName>
</protein>
<gene>
    <name evidence="2" type="ORF">DCS_03217</name>
</gene>